<feature type="compositionally biased region" description="Basic and acidic residues" evidence="1">
    <location>
        <begin position="10"/>
        <end position="24"/>
    </location>
</feature>
<reference evidence="2" key="2">
    <citation type="journal article" date="2021" name="Microbiome">
        <title>Successional dynamics and alternative stable states in a saline activated sludge microbial community over 9 years.</title>
        <authorList>
            <person name="Wang Y."/>
            <person name="Ye J."/>
            <person name="Ju F."/>
            <person name="Liu L."/>
            <person name="Boyd J.A."/>
            <person name="Deng Y."/>
            <person name="Parks D.H."/>
            <person name="Jiang X."/>
            <person name="Yin X."/>
            <person name="Woodcroft B.J."/>
            <person name="Tyson G.W."/>
            <person name="Hugenholtz P."/>
            <person name="Polz M.F."/>
            <person name="Zhang T."/>
        </authorList>
    </citation>
    <scope>NUCLEOTIDE SEQUENCE</scope>
    <source>
        <strain evidence="2">HKST-UBA01</strain>
    </source>
</reference>
<feature type="compositionally biased region" description="Basic and acidic residues" evidence="1">
    <location>
        <begin position="86"/>
        <end position="113"/>
    </location>
</feature>
<reference evidence="2" key="1">
    <citation type="submission" date="2020-04" db="EMBL/GenBank/DDBJ databases">
        <authorList>
            <person name="Zhang T."/>
        </authorList>
    </citation>
    <scope>NUCLEOTIDE SEQUENCE</scope>
    <source>
        <strain evidence="2">HKST-UBA01</strain>
    </source>
</reference>
<sequence length="371" mass="40771">MNNTPNDNYNDMKSKIDMAEKQIAEMKAMLASMSTENEDQPKPQTTENQQNTPQQRPPEKQPVSQKDPSASKQNSSNSAQASQPKATEKTAEAQPPKQDEKPKEDTAAEKKGTPSEAGGADTSEGEEGQETIIGKQGYFDGIFMISDGDEKKYQLPPNYVSKSMLVIGDRLEIVEVDETGSRYSFKQLDHVERKEIEGILTKKDNQWAVHTQDGIYYVVAAAVKYYGGEIGDKAIVIVPAQDVPVENIEWAALKELHKIDESKGLIPQTPKPQPNYNQQKQQSQPQQPKKQTPAVQQTPVSPAQGTNNAPPQQAPAANVTPNFDQQIPLAPATTPQAPSEKTGEVTVSHEPQSGDSVGEVDLTDEQLWELR</sequence>
<feature type="region of interest" description="Disordered" evidence="1">
    <location>
        <begin position="264"/>
        <end position="371"/>
    </location>
</feature>
<feature type="region of interest" description="Disordered" evidence="1">
    <location>
        <begin position="1"/>
        <end position="133"/>
    </location>
</feature>
<dbReference type="Proteomes" id="UP000701698">
    <property type="component" value="Unassembled WGS sequence"/>
</dbReference>
<proteinExistence type="predicted"/>
<feature type="compositionally biased region" description="Acidic residues" evidence="1">
    <location>
        <begin position="361"/>
        <end position="371"/>
    </location>
</feature>
<dbReference type="EMBL" id="JAGQKX010000054">
    <property type="protein sequence ID" value="MCA9390259.1"/>
    <property type="molecule type" value="Genomic_DNA"/>
</dbReference>
<comment type="caution">
    <text evidence="2">The sequence shown here is derived from an EMBL/GenBank/DDBJ whole genome shotgun (WGS) entry which is preliminary data.</text>
</comment>
<protein>
    <recommendedName>
        <fullName evidence="4">50S ribosomal protein L7/L12</fullName>
    </recommendedName>
</protein>
<name>A0A955LGR7_UNCKA</name>
<dbReference type="AlphaFoldDB" id="A0A955LGR7"/>
<feature type="compositionally biased region" description="Low complexity" evidence="1">
    <location>
        <begin position="274"/>
        <end position="322"/>
    </location>
</feature>
<feature type="compositionally biased region" description="Low complexity" evidence="1">
    <location>
        <begin position="68"/>
        <end position="85"/>
    </location>
</feature>
<gene>
    <name evidence="2" type="ORF">KC571_02540</name>
</gene>
<evidence type="ECO:0000256" key="1">
    <source>
        <dbReference type="SAM" id="MobiDB-lite"/>
    </source>
</evidence>
<feature type="compositionally biased region" description="Low complexity" evidence="1">
    <location>
        <begin position="42"/>
        <end position="54"/>
    </location>
</feature>
<organism evidence="2 3">
    <name type="scientific">candidate division WWE3 bacterium</name>
    <dbReference type="NCBI Taxonomy" id="2053526"/>
    <lineage>
        <taxon>Bacteria</taxon>
        <taxon>Katanobacteria</taxon>
    </lineage>
</organism>
<evidence type="ECO:0008006" key="4">
    <source>
        <dbReference type="Google" id="ProtNLM"/>
    </source>
</evidence>
<evidence type="ECO:0000313" key="2">
    <source>
        <dbReference type="EMBL" id="MCA9390259.1"/>
    </source>
</evidence>
<evidence type="ECO:0000313" key="3">
    <source>
        <dbReference type="Proteomes" id="UP000701698"/>
    </source>
</evidence>
<accession>A0A955LGR7</accession>